<feature type="non-terminal residue" evidence="2">
    <location>
        <position position="172"/>
    </location>
</feature>
<dbReference type="EMBL" id="DRNZ01000209">
    <property type="protein sequence ID" value="HHO58185.1"/>
    <property type="molecule type" value="Genomic_DNA"/>
</dbReference>
<feature type="region of interest" description="Disordered" evidence="1">
    <location>
        <begin position="123"/>
        <end position="172"/>
    </location>
</feature>
<accession>A0A7C5SPN0</accession>
<organism evidence="2">
    <name type="scientific">Oceanithermus profundus</name>
    <dbReference type="NCBI Taxonomy" id="187137"/>
    <lineage>
        <taxon>Bacteria</taxon>
        <taxon>Thermotogati</taxon>
        <taxon>Deinococcota</taxon>
        <taxon>Deinococci</taxon>
        <taxon>Thermales</taxon>
        <taxon>Thermaceae</taxon>
        <taxon>Oceanithermus</taxon>
    </lineage>
</organism>
<proteinExistence type="predicted"/>
<comment type="caution">
    <text evidence="2">The sequence shown here is derived from an EMBL/GenBank/DDBJ whole genome shotgun (WGS) entry which is preliminary data.</text>
</comment>
<reference evidence="2" key="1">
    <citation type="journal article" date="2020" name="mSystems">
        <title>Genome- and Community-Level Interaction Insights into Carbon Utilization and Element Cycling Functions of Hydrothermarchaeota in Hydrothermal Sediment.</title>
        <authorList>
            <person name="Zhou Z."/>
            <person name="Liu Y."/>
            <person name="Xu W."/>
            <person name="Pan J."/>
            <person name="Luo Z.H."/>
            <person name="Li M."/>
        </authorList>
    </citation>
    <scope>NUCLEOTIDE SEQUENCE [LARGE SCALE GENOMIC DNA]</scope>
    <source>
        <strain evidence="2">HyVt-523</strain>
    </source>
</reference>
<protein>
    <submittedName>
        <fullName evidence="2">Uncharacterized protein</fullName>
    </submittedName>
</protein>
<dbReference type="AlphaFoldDB" id="A0A7C5SPN0"/>
<feature type="compositionally biased region" description="Basic residues" evidence="1">
    <location>
        <begin position="141"/>
        <end position="172"/>
    </location>
</feature>
<feature type="region of interest" description="Disordered" evidence="1">
    <location>
        <begin position="18"/>
        <end position="50"/>
    </location>
</feature>
<gene>
    <name evidence="2" type="ORF">ENJ85_03335</name>
</gene>
<evidence type="ECO:0000313" key="2">
    <source>
        <dbReference type="EMBL" id="HHO58185.1"/>
    </source>
</evidence>
<evidence type="ECO:0000256" key="1">
    <source>
        <dbReference type="SAM" id="MobiDB-lite"/>
    </source>
</evidence>
<sequence length="172" mass="19916">MRKRNQEEEDEYVVTIVNPGRPPKRRSKKALSGVARRAAKKPMATSRRQRMAGIKPIKVSQRDSDVLDYLFTDTVWEEIPRKYSYVVDPKLGKKAATKTDKTRGRVELPEADFNKLLEALDAWAPDSTQPLPKRLTMAKTTTKKRTTKKRTTKKRTTKKRTTKKRTTKKRTT</sequence>
<name>A0A7C5SPN0_9DEIN</name>
<dbReference type="Proteomes" id="UP000886105">
    <property type="component" value="Unassembled WGS sequence"/>
</dbReference>